<name>A0A0V1BQB7_TRIBR</name>
<organism evidence="1 2">
    <name type="scientific">Trichinella britovi</name>
    <name type="common">Parasitic roundworm</name>
    <dbReference type="NCBI Taxonomy" id="45882"/>
    <lineage>
        <taxon>Eukaryota</taxon>
        <taxon>Metazoa</taxon>
        <taxon>Ecdysozoa</taxon>
        <taxon>Nematoda</taxon>
        <taxon>Enoplea</taxon>
        <taxon>Dorylaimia</taxon>
        <taxon>Trichinellida</taxon>
        <taxon>Trichinellidae</taxon>
        <taxon>Trichinella</taxon>
    </lineage>
</organism>
<proteinExistence type="predicted"/>
<evidence type="ECO:0000313" key="1">
    <source>
        <dbReference type="EMBL" id="KRY38643.1"/>
    </source>
</evidence>
<dbReference type="AlphaFoldDB" id="A0A0V1BQB7"/>
<accession>A0A0V1BQB7</accession>
<dbReference type="EMBL" id="JYDI01001175">
    <property type="protein sequence ID" value="KRY38643.1"/>
    <property type="molecule type" value="Genomic_DNA"/>
</dbReference>
<comment type="caution">
    <text evidence="1">The sequence shown here is derived from an EMBL/GenBank/DDBJ whole genome shotgun (WGS) entry which is preliminary data.</text>
</comment>
<protein>
    <submittedName>
        <fullName evidence="1">Uncharacterized protein</fullName>
    </submittedName>
</protein>
<gene>
    <name evidence="1" type="ORF">T03_10839</name>
</gene>
<keyword evidence="2" id="KW-1185">Reference proteome</keyword>
<sequence length="30" mass="3523">MELHQQTEKQGICDMLKIFVQLKLLNHNGI</sequence>
<dbReference type="Proteomes" id="UP000054653">
    <property type="component" value="Unassembled WGS sequence"/>
</dbReference>
<evidence type="ECO:0000313" key="2">
    <source>
        <dbReference type="Proteomes" id="UP000054653"/>
    </source>
</evidence>
<reference evidence="1 2" key="1">
    <citation type="submission" date="2015-01" db="EMBL/GenBank/DDBJ databases">
        <title>Evolution of Trichinella species and genotypes.</title>
        <authorList>
            <person name="Korhonen P.K."/>
            <person name="Edoardo P."/>
            <person name="Giuseppe L.R."/>
            <person name="Gasser R.B."/>
        </authorList>
    </citation>
    <scope>NUCLEOTIDE SEQUENCE [LARGE SCALE GENOMIC DNA]</scope>
    <source>
        <strain evidence="1">ISS120</strain>
    </source>
</reference>